<gene>
    <name evidence="1" type="ORF">B1812_16560</name>
</gene>
<accession>A0A1W6MXW0</accession>
<sequence length="199" mass="22006">MARLIYVPVLHSVAEMGTAAPAYKAAFVARYGEAKWAERTGKFDTIWRAIGESIKMLKLDLSHVKLYQDSLPVCGKESELVKDLAAQGSPNHQLLEGLMRGGAKVVGTESPTLLLDEYRLLQSPRRNEAKAAAILEARDRFIAKQIDATLAEGEIGVLFIGALHKVAQFLPERIKVEYLAVRCSSDNEREQRLTSGVKE</sequence>
<dbReference type="AlphaFoldDB" id="A0A1W6MXW0"/>
<evidence type="ECO:0000313" key="2">
    <source>
        <dbReference type="Proteomes" id="UP000193978"/>
    </source>
</evidence>
<reference evidence="1 2" key="1">
    <citation type="submission" date="2017-02" db="EMBL/GenBank/DDBJ databases">
        <authorList>
            <person name="Peterson S.W."/>
        </authorList>
    </citation>
    <scope>NUCLEOTIDE SEQUENCE [LARGE SCALE GENOMIC DNA]</scope>
    <source>
        <strain evidence="1 2">S285</strain>
    </source>
</reference>
<dbReference type="RefSeq" id="WP_085772554.1">
    <property type="nucleotide sequence ID" value="NZ_AP027149.1"/>
</dbReference>
<proteinExistence type="predicted"/>
<protein>
    <submittedName>
        <fullName evidence="1">Uncharacterized protein</fullName>
    </submittedName>
</protein>
<organism evidence="1 2">
    <name type="scientific">Methylocystis bryophila</name>
    <dbReference type="NCBI Taxonomy" id="655015"/>
    <lineage>
        <taxon>Bacteria</taxon>
        <taxon>Pseudomonadati</taxon>
        <taxon>Pseudomonadota</taxon>
        <taxon>Alphaproteobacteria</taxon>
        <taxon>Hyphomicrobiales</taxon>
        <taxon>Methylocystaceae</taxon>
        <taxon>Methylocystis</taxon>
    </lineage>
</organism>
<dbReference type="EMBL" id="CP019948">
    <property type="protein sequence ID" value="ARN82427.1"/>
    <property type="molecule type" value="Genomic_DNA"/>
</dbReference>
<dbReference type="STRING" id="655015.B1812_16560"/>
<name>A0A1W6MXW0_9HYPH</name>
<evidence type="ECO:0000313" key="1">
    <source>
        <dbReference type="EMBL" id="ARN82427.1"/>
    </source>
</evidence>
<dbReference type="OrthoDB" id="5763904at2"/>
<dbReference type="KEGG" id="mbry:B1812_16560"/>
<dbReference type="Proteomes" id="UP000193978">
    <property type="component" value="Chromosome"/>
</dbReference>
<keyword evidence="2" id="KW-1185">Reference proteome</keyword>